<comment type="caution">
    <text evidence="2">The sequence shown here is derived from an EMBL/GenBank/DDBJ whole genome shotgun (WGS) entry which is preliminary data.</text>
</comment>
<evidence type="ECO:0000313" key="3">
    <source>
        <dbReference type="Proteomes" id="UP000766629"/>
    </source>
</evidence>
<dbReference type="RefSeq" id="WP_222508150.1">
    <property type="nucleotide sequence ID" value="NZ_JAHVJA010000003.1"/>
</dbReference>
<dbReference type="EMBL" id="JAHVJA010000003">
    <property type="protein sequence ID" value="MBY6139640.1"/>
    <property type="molecule type" value="Genomic_DNA"/>
</dbReference>
<gene>
    <name evidence="2" type="ORF">KUV26_09375</name>
</gene>
<accession>A0ABS7NEQ1</accession>
<proteinExistence type="predicted"/>
<evidence type="ECO:0000313" key="2">
    <source>
        <dbReference type="EMBL" id="MBY6139640.1"/>
    </source>
</evidence>
<evidence type="ECO:0000256" key="1">
    <source>
        <dbReference type="SAM" id="SignalP"/>
    </source>
</evidence>
<name>A0ABS7NEQ1_9RHOB</name>
<keyword evidence="1" id="KW-0732">Signal</keyword>
<evidence type="ECO:0008006" key="4">
    <source>
        <dbReference type="Google" id="ProtNLM"/>
    </source>
</evidence>
<keyword evidence="3" id="KW-1185">Reference proteome</keyword>
<reference evidence="2 3" key="1">
    <citation type="submission" date="2021-06" db="EMBL/GenBank/DDBJ databases">
        <title>50 bacteria genomes isolated from Dapeng, Shenzhen, China.</title>
        <authorList>
            <person name="Zheng W."/>
            <person name="Yu S."/>
            <person name="Huang Y."/>
        </authorList>
    </citation>
    <scope>NUCLEOTIDE SEQUENCE [LARGE SCALE GENOMIC DNA]</scope>
    <source>
        <strain evidence="2 3">DP1N14-2</strain>
    </source>
</reference>
<dbReference type="Proteomes" id="UP000766629">
    <property type="component" value="Unassembled WGS sequence"/>
</dbReference>
<feature type="chain" id="PRO_5046859247" description="Secreted protein" evidence="1">
    <location>
        <begin position="27"/>
        <end position="86"/>
    </location>
</feature>
<feature type="signal peptide" evidence="1">
    <location>
        <begin position="1"/>
        <end position="26"/>
    </location>
</feature>
<sequence>MTLAKSVLALILSAAVVLPLAAPAFAANGEVIDRIESRADRREGRRDAAVDAGVWDVVEDHLDRAADRQDYRDQMAASKVIAVPQS</sequence>
<protein>
    <recommendedName>
        <fullName evidence="4">Secreted protein</fullName>
    </recommendedName>
</protein>
<organism evidence="2 3">
    <name type="scientific">Leisingera daeponensis</name>
    <dbReference type="NCBI Taxonomy" id="405746"/>
    <lineage>
        <taxon>Bacteria</taxon>
        <taxon>Pseudomonadati</taxon>
        <taxon>Pseudomonadota</taxon>
        <taxon>Alphaproteobacteria</taxon>
        <taxon>Rhodobacterales</taxon>
        <taxon>Roseobacteraceae</taxon>
        <taxon>Leisingera</taxon>
    </lineage>
</organism>